<accession>W9HB28</accession>
<proteinExistence type="predicted"/>
<dbReference type="EMBL" id="JH717869">
    <property type="protein sequence ID" value="EWY79412.1"/>
    <property type="molecule type" value="Genomic_DNA"/>
</dbReference>
<evidence type="ECO:0000313" key="1">
    <source>
        <dbReference type="EMBL" id="EWY79412.1"/>
    </source>
</evidence>
<dbReference type="HOGENOM" id="CLU_3335577_0_0_1"/>
<protein>
    <submittedName>
        <fullName evidence="1">Uncharacterized protein</fullName>
    </submittedName>
</protein>
<name>W9HB28_FUSOX</name>
<dbReference type="AlphaFoldDB" id="W9HB28"/>
<evidence type="ECO:0000313" key="2">
    <source>
        <dbReference type="Proteomes" id="UP000030753"/>
    </source>
</evidence>
<sequence length="38" mass="4430">MKLLPASIEYTHMYKMTSLIHRRAPSRKVFTADLRAPV</sequence>
<gene>
    <name evidence="1" type="ORF">FOYG_17428</name>
</gene>
<dbReference type="Proteomes" id="UP000030753">
    <property type="component" value="Unassembled WGS sequence"/>
</dbReference>
<organism evidence="1 2">
    <name type="scientific">Fusarium oxysporum NRRL 32931</name>
    <dbReference type="NCBI Taxonomy" id="660029"/>
    <lineage>
        <taxon>Eukaryota</taxon>
        <taxon>Fungi</taxon>
        <taxon>Dikarya</taxon>
        <taxon>Ascomycota</taxon>
        <taxon>Pezizomycotina</taxon>
        <taxon>Sordariomycetes</taxon>
        <taxon>Hypocreomycetidae</taxon>
        <taxon>Hypocreales</taxon>
        <taxon>Nectriaceae</taxon>
        <taxon>Fusarium</taxon>
        <taxon>Fusarium oxysporum species complex</taxon>
    </lineage>
</organism>
<reference evidence="1 2" key="1">
    <citation type="submission" date="2011-06" db="EMBL/GenBank/DDBJ databases">
        <title>The Genome Sequence of Fusarium oxysporum FOSC 3-a.</title>
        <authorList>
            <consortium name="The Broad Institute Genome Sequencing Platform"/>
            <person name="Ma L.-J."/>
            <person name="Gale L.R."/>
            <person name="Schwartz D.C."/>
            <person name="Zhou S."/>
            <person name="Corby-Kistler H."/>
            <person name="Young S.K."/>
            <person name="Zeng Q."/>
            <person name="Gargeya S."/>
            <person name="Fitzgerald M."/>
            <person name="Haas B."/>
            <person name="Abouelleil A."/>
            <person name="Alvarado L."/>
            <person name="Arachchi H.M."/>
            <person name="Berlin A."/>
            <person name="Brown A."/>
            <person name="Chapman S.B."/>
            <person name="Chen Z."/>
            <person name="Dunbar C."/>
            <person name="Freedman E."/>
            <person name="Gearin G."/>
            <person name="Gellesch M."/>
            <person name="Goldberg J."/>
            <person name="Griggs A."/>
            <person name="Gujja S."/>
            <person name="Heiman D."/>
            <person name="Howarth C."/>
            <person name="Larson L."/>
            <person name="Lui A."/>
            <person name="MacDonald P.J.P."/>
            <person name="Mehta T."/>
            <person name="Montmayeur A."/>
            <person name="Murphy C."/>
            <person name="Neiman D."/>
            <person name="Pearson M."/>
            <person name="Priest M."/>
            <person name="Roberts A."/>
            <person name="Saif S."/>
            <person name="Shea T."/>
            <person name="Shenoy N."/>
            <person name="Sisk P."/>
            <person name="Stolte C."/>
            <person name="Sykes S."/>
            <person name="Wortman J."/>
            <person name="Nusbaum C."/>
            <person name="Birren B."/>
        </authorList>
    </citation>
    <scope>NUCLEOTIDE SEQUENCE [LARGE SCALE GENOMIC DNA]</scope>
    <source>
        <strain evidence="2">FOSC 3-a</strain>
    </source>
</reference>